<keyword evidence="1" id="KW-0540">Nuclease</keyword>
<protein>
    <recommendedName>
        <fullName evidence="1">Head completion nuclease</fullName>
        <ecNumber evidence="1">3.1.-.-</ecNumber>
    </recommendedName>
</protein>
<reference evidence="3 4" key="1">
    <citation type="submission" date="2018-05" db="EMBL/GenBank/DDBJ databases">
        <title>Whole genome sequencing of Vibrio phage VP-1.</title>
        <authorList>
            <person name="Nandita M."/>
            <person name="Bhat S.G."/>
        </authorList>
    </citation>
    <scope>NUCLEOTIDE SEQUENCE [LARGE SCALE GENOMIC DNA]</scope>
</reference>
<evidence type="ECO:0000256" key="1">
    <source>
        <dbReference type="HAMAP-Rule" id="MF_04160"/>
    </source>
</evidence>
<evidence type="ECO:0000259" key="2">
    <source>
        <dbReference type="Pfam" id="PF08722"/>
    </source>
</evidence>
<comment type="function">
    <text evidence="1">During phage morphogenesis, plays an essential role in the head-tail joining step. The associated nuclease activity is essential for morphogenesis, possibly by cleaving packaged DNA to enable the joining of heads to tails. Displays both exo- and endonuclease activity.</text>
</comment>
<feature type="active site" evidence="1">
    <location>
        <position position="76"/>
    </location>
</feature>
<dbReference type="EMBL" id="MH363700">
    <property type="protein sequence ID" value="AWY10175.1"/>
    <property type="molecule type" value="Genomic_DNA"/>
</dbReference>
<keyword evidence="1" id="KW-0255">Endonuclease</keyword>
<proteinExistence type="inferred from homology"/>
<dbReference type="InterPro" id="IPR014833">
    <property type="entry name" value="TnsA_N"/>
</dbReference>
<comment type="similarity">
    <text evidence="1">Belongs to the Caudovirales head completion nuclease family.</text>
</comment>
<keyword evidence="1" id="KW-0269">Exonuclease</keyword>
<organism evidence="3 4">
    <name type="scientific">Vibrio phage VP-1</name>
    <dbReference type="NCBI Taxonomy" id="2234088"/>
    <lineage>
        <taxon>Viruses</taxon>
        <taxon>Duplodnaviria</taxon>
        <taxon>Heunggongvirae</taxon>
        <taxon>Uroviricota</taxon>
        <taxon>Caudoviricetes</taxon>
        <taxon>Pantevenvirales</taxon>
        <taxon>Ackermannviridae</taxon>
        <taxon>Vapseptimavirus</taxon>
        <taxon>Vapseptimavirus VAP7</taxon>
    </lineage>
</organism>
<evidence type="ECO:0000313" key="4">
    <source>
        <dbReference type="Proteomes" id="UP000305753"/>
    </source>
</evidence>
<dbReference type="GO" id="GO:0004519">
    <property type="term" value="F:endonuclease activity"/>
    <property type="evidence" value="ECO:0007669"/>
    <property type="project" value="UniProtKB-UniRule"/>
</dbReference>
<feature type="domain" description="TnsA endonuclease N-terminal" evidence="2">
    <location>
        <begin position="48"/>
        <end position="148"/>
    </location>
</feature>
<evidence type="ECO:0000313" key="3">
    <source>
        <dbReference type="EMBL" id="AWY10175.1"/>
    </source>
</evidence>
<dbReference type="EC" id="3.1.-.-" evidence="1"/>
<feature type="active site" evidence="1">
    <location>
        <position position="37"/>
    </location>
</feature>
<dbReference type="InterPro" id="IPR046390">
    <property type="entry name" value="NUCL_HEAD_T4"/>
</dbReference>
<name>A0A4P2TEA1_9CAUD</name>
<dbReference type="Pfam" id="PF08722">
    <property type="entry name" value="Tn7_TnsA-like_N"/>
    <property type="match status" value="1"/>
</dbReference>
<accession>A0A4P2TEA1</accession>
<feature type="active site" evidence="1">
    <location>
        <position position="97"/>
    </location>
</feature>
<dbReference type="GO" id="GO:0004527">
    <property type="term" value="F:exonuclease activity"/>
    <property type="evidence" value="ECO:0007669"/>
    <property type="project" value="UniProtKB-UniRule"/>
</dbReference>
<dbReference type="HAMAP" id="MF_04160">
    <property type="entry name" value="NUCL_HEAD_T4"/>
    <property type="match status" value="1"/>
</dbReference>
<keyword evidence="1" id="KW-0378">Hydrolase</keyword>
<dbReference type="Proteomes" id="UP000305753">
    <property type="component" value="Segment"/>
</dbReference>
<sequence>MAKHKASGPWLSGDFKPVNPEKYRGNINDIIFRSSYELAAFKFCDNEPAIIMWNSEEEIIPYTNPRTGRQSRYMMDLKIWTADPETGELKITLVEIKPLTQTQPPRKGNKKDETYMRECATWAVNSAKWEATERYCAERGWAFVKWTEEELVPGIKHDKEIQKKMVARRKEKRELKKKQSIRNEKVKRVGRLLAEQIRARANS</sequence>